<comment type="catalytic activity">
    <reaction evidence="9 11">
        <text>carboxyspermidine + H(+) = spermidine + CO2</text>
        <dbReference type="Rhea" id="RHEA:34095"/>
        <dbReference type="ChEBI" id="CHEBI:15378"/>
        <dbReference type="ChEBI" id="CHEBI:16526"/>
        <dbReference type="ChEBI" id="CHEBI:57834"/>
        <dbReference type="ChEBI" id="CHEBI:65072"/>
        <dbReference type="EC" id="4.1.1.96"/>
    </reaction>
</comment>
<comment type="similarity">
    <text evidence="8 11">Belongs to the Orn/Lys/Arg decarboxylase class-II family. NspC subfamily.</text>
</comment>
<dbReference type="EC" id="4.1.1.96" evidence="2 11"/>
<dbReference type="PANTHER" id="PTHR43727">
    <property type="entry name" value="DIAMINOPIMELATE DECARBOXYLASE"/>
    <property type="match status" value="1"/>
</dbReference>
<name>A0ABV7WVH2_9GAMM</name>
<dbReference type="SUPFAM" id="SSF50621">
    <property type="entry name" value="Alanine racemase C-terminal domain-like"/>
    <property type="match status" value="1"/>
</dbReference>
<evidence type="ECO:0000256" key="10">
    <source>
        <dbReference type="ARBA" id="ARBA00047389"/>
    </source>
</evidence>
<protein>
    <recommendedName>
        <fullName evidence="3 11">Carboxynorspermidine/carboxyspermidine decarboxylase</fullName>
        <shortName evidence="11">CANS DC/CAS DC</shortName>
        <shortName evidence="11">CANSDC/CASDC</shortName>
        <ecNumber evidence="2 11">4.1.1.96</ecNumber>
    </recommendedName>
</protein>
<dbReference type="InterPro" id="IPR005730">
    <property type="entry name" value="Nsp_de-COase"/>
</dbReference>
<evidence type="ECO:0000259" key="12">
    <source>
        <dbReference type="Pfam" id="PF00278"/>
    </source>
</evidence>
<evidence type="ECO:0000256" key="4">
    <source>
        <dbReference type="ARBA" id="ARBA00022793"/>
    </source>
</evidence>
<evidence type="ECO:0000256" key="5">
    <source>
        <dbReference type="ARBA" id="ARBA00022898"/>
    </source>
</evidence>
<dbReference type="Gene3D" id="2.40.37.10">
    <property type="entry name" value="Lyase, Ornithine Decarboxylase, Chain A, domain 1"/>
    <property type="match status" value="1"/>
</dbReference>
<evidence type="ECO:0000256" key="1">
    <source>
        <dbReference type="ARBA" id="ARBA00001933"/>
    </source>
</evidence>
<feature type="domain" description="Orn/DAP/Arg decarboxylase 2 C-terminal" evidence="12">
    <location>
        <begin position="271"/>
        <end position="358"/>
    </location>
</feature>
<organism evidence="13 14">
    <name type="scientific">Reinekea marina</name>
    <dbReference type="NCBI Taxonomy" id="1310421"/>
    <lineage>
        <taxon>Bacteria</taxon>
        <taxon>Pseudomonadati</taxon>
        <taxon>Pseudomonadota</taxon>
        <taxon>Gammaproteobacteria</taxon>
        <taxon>Oceanospirillales</taxon>
        <taxon>Saccharospirillaceae</taxon>
        <taxon>Reinekea</taxon>
    </lineage>
</organism>
<dbReference type="GO" id="GO:0016829">
    <property type="term" value="F:lyase activity"/>
    <property type="evidence" value="ECO:0007669"/>
    <property type="project" value="UniProtKB-KW"/>
</dbReference>
<proteinExistence type="inferred from homology"/>
<dbReference type="InterPro" id="IPR009006">
    <property type="entry name" value="Ala_racemase/Decarboxylase_C"/>
</dbReference>
<comment type="subcellular location">
    <subcellularLocation>
        <location evidence="11">Cytoplasm</location>
    </subcellularLocation>
</comment>
<keyword evidence="5 11" id="KW-0663">Pyridoxal phosphate</keyword>
<dbReference type="EMBL" id="JBHRYN010000011">
    <property type="protein sequence ID" value="MFC3701890.1"/>
    <property type="molecule type" value="Genomic_DNA"/>
</dbReference>
<evidence type="ECO:0000256" key="2">
    <source>
        <dbReference type="ARBA" id="ARBA00012259"/>
    </source>
</evidence>
<evidence type="ECO:0000256" key="11">
    <source>
        <dbReference type="PIRNR" id="PIRNR038941"/>
    </source>
</evidence>
<dbReference type="Pfam" id="PF00278">
    <property type="entry name" value="Orn_DAP_Arg_deC"/>
    <property type="match status" value="1"/>
</dbReference>
<comment type="cofactor">
    <cofactor evidence="1 11">
        <name>pyridoxal 5'-phosphate</name>
        <dbReference type="ChEBI" id="CHEBI:597326"/>
    </cofactor>
</comment>
<comment type="function">
    <text evidence="11">Catalyzes the decarboxylation of carboxynorspermidine and carboxyspermidine.</text>
</comment>
<dbReference type="PIRSF" id="PIRSF038941">
    <property type="entry name" value="NspC"/>
    <property type="match status" value="1"/>
</dbReference>
<evidence type="ECO:0000256" key="7">
    <source>
        <dbReference type="ARBA" id="ARBA00023239"/>
    </source>
</evidence>
<dbReference type="NCBIfam" id="TIGR01047">
    <property type="entry name" value="nspC"/>
    <property type="match status" value="1"/>
</dbReference>
<evidence type="ECO:0000313" key="14">
    <source>
        <dbReference type="Proteomes" id="UP001595710"/>
    </source>
</evidence>
<evidence type="ECO:0000256" key="8">
    <source>
        <dbReference type="ARBA" id="ARBA00025802"/>
    </source>
</evidence>
<comment type="caution">
    <text evidence="13">The sequence shown here is derived from an EMBL/GenBank/DDBJ whole genome shotgun (WGS) entry which is preliminary data.</text>
</comment>
<keyword evidence="7 11" id="KW-0456">Lyase</keyword>
<dbReference type="InterPro" id="IPR022643">
    <property type="entry name" value="De-COase2_C"/>
</dbReference>
<comment type="subunit">
    <text evidence="11">Homodimer.</text>
</comment>
<evidence type="ECO:0000313" key="13">
    <source>
        <dbReference type="EMBL" id="MFC3701890.1"/>
    </source>
</evidence>
<keyword evidence="11" id="KW-0963">Cytoplasm</keyword>
<dbReference type="Gene3D" id="3.20.20.10">
    <property type="entry name" value="Alanine racemase"/>
    <property type="match status" value="1"/>
</dbReference>
<dbReference type="Proteomes" id="UP001595710">
    <property type="component" value="Unassembled WGS sequence"/>
</dbReference>
<sequence>MTVNKMLTDFSKLDTTGLPSPAFIVDEVAIEENLKQLAEVGQRSGAKILAALKAFSLWPLGELTAQYLDGICASGIHEARLGKDHYCSGDKPAEVHVYSAAFSDADLTQLLDIADHIVFNSLSQWQRFEAKLIEAKQKRPNLQFGLRINPEHSEGDVDIYDPCAPGSRLGIPLASFDPAIVSSAIESGLLTGLHFHTLCEQDFAPLARTLDVVEKNFGQWLPLLKWINFGGGHHISRGDYQRDALVDRIKAIRETYSLEVYLEPGEAVAIGSGVLSAQVLDIGFNQLPQAILDSSATCHMPDTLEMPYRADILGAGEANEKKHTYRLGGLTCLAGDVMGDYSFDAPLEVGQQLLFLDMSHYTMVKTSTFNGCQLPALVVWNSKTNERRILKEFGYSDFKQRLG</sequence>
<dbReference type="PANTHER" id="PTHR43727:SF1">
    <property type="entry name" value="CARBOXYNORSPERMIDINE_CARBOXYSPERMIDINE DECARBOXYLASE"/>
    <property type="match status" value="1"/>
</dbReference>
<keyword evidence="6 11" id="KW-0745">Spermidine biosynthesis</keyword>
<keyword evidence="14" id="KW-1185">Reference proteome</keyword>
<evidence type="ECO:0000256" key="9">
    <source>
        <dbReference type="ARBA" id="ARBA00047351"/>
    </source>
</evidence>
<reference evidence="14" key="1">
    <citation type="journal article" date="2019" name="Int. J. Syst. Evol. Microbiol.">
        <title>The Global Catalogue of Microorganisms (GCM) 10K type strain sequencing project: providing services to taxonomists for standard genome sequencing and annotation.</title>
        <authorList>
            <consortium name="The Broad Institute Genomics Platform"/>
            <consortium name="The Broad Institute Genome Sequencing Center for Infectious Disease"/>
            <person name="Wu L."/>
            <person name="Ma J."/>
        </authorList>
    </citation>
    <scope>NUCLEOTIDE SEQUENCE [LARGE SCALE GENOMIC DNA]</scope>
    <source>
        <strain evidence="14">CECT 8288</strain>
    </source>
</reference>
<keyword evidence="4 11" id="KW-0210">Decarboxylase</keyword>
<evidence type="ECO:0000256" key="3">
    <source>
        <dbReference type="ARBA" id="ARBA00013633"/>
    </source>
</evidence>
<dbReference type="CDD" id="cd06829">
    <property type="entry name" value="PLPDE_III_CANSDC"/>
    <property type="match status" value="1"/>
</dbReference>
<gene>
    <name evidence="13" type="primary">nspC</name>
    <name evidence="13" type="ORF">ACFOND_09590</name>
</gene>
<accession>A0ABV7WVH2</accession>
<dbReference type="SUPFAM" id="SSF51419">
    <property type="entry name" value="PLP-binding barrel"/>
    <property type="match status" value="1"/>
</dbReference>
<dbReference type="InterPro" id="IPR029066">
    <property type="entry name" value="PLP-binding_barrel"/>
</dbReference>
<dbReference type="RefSeq" id="WP_290283123.1">
    <property type="nucleotide sequence ID" value="NZ_JAUFQI010000001.1"/>
</dbReference>
<keyword evidence="11" id="KW-0620">Polyamine biosynthesis</keyword>
<comment type="catalytic activity">
    <reaction evidence="10 11">
        <text>carboxynorspermidine + H(+) = norspermidine + CO2</text>
        <dbReference type="Rhea" id="RHEA:34099"/>
        <dbReference type="ChEBI" id="CHEBI:15378"/>
        <dbReference type="ChEBI" id="CHEBI:16526"/>
        <dbReference type="ChEBI" id="CHEBI:57920"/>
        <dbReference type="ChEBI" id="CHEBI:65070"/>
        <dbReference type="EC" id="4.1.1.96"/>
    </reaction>
</comment>
<evidence type="ECO:0000256" key="6">
    <source>
        <dbReference type="ARBA" id="ARBA00023066"/>
    </source>
</evidence>